<dbReference type="Proteomes" id="UP000321291">
    <property type="component" value="Chromosome"/>
</dbReference>
<dbReference type="EMBL" id="CP042434">
    <property type="protein sequence ID" value="QEC73904.1"/>
    <property type="molecule type" value="Genomic_DNA"/>
</dbReference>
<accession>A0A5B8VQH6</accession>
<dbReference type="PANTHER" id="PTHR34136:SF1">
    <property type="entry name" value="UDP-N-ACETYL-D-MANNOSAMINURONIC ACID TRANSFERASE"/>
    <property type="match status" value="1"/>
</dbReference>
<evidence type="ECO:0000313" key="3">
    <source>
        <dbReference type="EMBL" id="QEC73904.1"/>
    </source>
</evidence>
<dbReference type="RefSeq" id="WP_146787230.1">
    <property type="nucleotide sequence ID" value="NZ_CP042434.1"/>
</dbReference>
<proteinExistence type="predicted"/>
<name>A0A5B8VQH6_9BACT</name>
<dbReference type="InterPro" id="IPR004629">
    <property type="entry name" value="WecG_TagA_CpsF"/>
</dbReference>
<dbReference type="CDD" id="cd06533">
    <property type="entry name" value="Glyco_transf_WecG_TagA"/>
    <property type="match status" value="1"/>
</dbReference>
<keyword evidence="4" id="KW-1185">Reference proteome</keyword>
<evidence type="ECO:0000313" key="4">
    <source>
        <dbReference type="Proteomes" id="UP000321291"/>
    </source>
</evidence>
<dbReference type="AlphaFoldDB" id="A0A5B8VQH6"/>
<dbReference type="Pfam" id="PF03808">
    <property type="entry name" value="Glyco_tran_WecG"/>
    <property type="match status" value="1"/>
</dbReference>
<reference evidence="3 4" key="1">
    <citation type="journal article" date="2017" name="Int. J. Syst. Evol. Microbiol.">
        <title>Arachidicoccus ginsenosidivorans sp. nov., with ginsenoside-converting activity isolated from ginseng cultivating soil.</title>
        <authorList>
            <person name="Siddiqi M.Z."/>
            <person name="Aslam Z."/>
            <person name="Im W.T."/>
        </authorList>
    </citation>
    <scope>NUCLEOTIDE SEQUENCE [LARGE SCALE GENOMIC DNA]</scope>
    <source>
        <strain evidence="3 4">Gsoil 809</strain>
    </source>
</reference>
<organism evidence="3 4">
    <name type="scientific">Arachidicoccus ginsenosidivorans</name>
    <dbReference type="NCBI Taxonomy" id="496057"/>
    <lineage>
        <taxon>Bacteria</taxon>
        <taxon>Pseudomonadati</taxon>
        <taxon>Bacteroidota</taxon>
        <taxon>Chitinophagia</taxon>
        <taxon>Chitinophagales</taxon>
        <taxon>Chitinophagaceae</taxon>
        <taxon>Arachidicoccus</taxon>
    </lineage>
</organism>
<dbReference type="GO" id="GO:0016758">
    <property type="term" value="F:hexosyltransferase activity"/>
    <property type="evidence" value="ECO:0007669"/>
    <property type="project" value="TreeGrafter"/>
</dbReference>
<protein>
    <submittedName>
        <fullName evidence="3">WecB/TagA/CpsF family glycosyltransferase</fullName>
    </submittedName>
</protein>
<evidence type="ECO:0000256" key="2">
    <source>
        <dbReference type="ARBA" id="ARBA00022679"/>
    </source>
</evidence>
<dbReference type="PANTHER" id="PTHR34136">
    <property type="match status" value="1"/>
</dbReference>
<keyword evidence="2 3" id="KW-0808">Transferase</keyword>
<evidence type="ECO:0000256" key="1">
    <source>
        <dbReference type="ARBA" id="ARBA00022676"/>
    </source>
</evidence>
<dbReference type="OrthoDB" id="9771846at2"/>
<keyword evidence="1" id="KW-0328">Glycosyltransferase</keyword>
<gene>
    <name evidence="3" type="ORF">FSB73_21810</name>
</gene>
<dbReference type="NCBIfam" id="TIGR00696">
    <property type="entry name" value="wecG_tagA_cpsF"/>
    <property type="match status" value="1"/>
</dbReference>
<dbReference type="KEGG" id="agi:FSB73_21810"/>
<sequence length="257" mass="29307">MQHNIPSIRLLNCPIHAITMDETVNVIDKAIKNRKQIHHVVVNAAKLVKMKSDPLLRKSVINCDIINADGQSLVWAARLLGLYLPERVAGIDLMERLVMLAYYKGYKIYLLGAKPEVVSAVANKYAAEFDSSIIAGYRDGYFSKEEEGDVARAIGESQADILFVAMSSPKKEVFLNEYKRIINTSFIMGVGGSFDVVAGKVKRAPFWMQKSGLEWLYRVIQEPRRMWKRYLVTNTLFIGRVFNAFLRKRMSFFNIFS</sequence>